<name>A0A162YXH6_9FLAO</name>
<dbReference type="EMBL" id="LQRT01000035">
    <property type="protein sequence ID" value="KZS39422.1"/>
    <property type="molecule type" value="Genomic_DNA"/>
</dbReference>
<dbReference type="STRING" id="1642818.AWE51_12855"/>
<proteinExistence type="predicted"/>
<evidence type="ECO:0000313" key="1">
    <source>
        <dbReference type="EMBL" id="KZS39422.1"/>
    </source>
</evidence>
<protein>
    <submittedName>
        <fullName evidence="1">Uncharacterized protein</fullName>
    </submittedName>
</protein>
<gene>
    <name evidence="1" type="ORF">AWE51_12855</name>
</gene>
<comment type="caution">
    <text evidence="1">The sequence shown here is derived from an EMBL/GenBank/DDBJ whole genome shotgun (WGS) entry which is preliminary data.</text>
</comment>
<dbReference type="OrthoDB" id="1120195at2"/>
<accession>A0A162YXH6</accession>
<dbReference type="Proteomes" id="UP000076715">
    <property type="component" value="Unassembled WGS sequence"/>
</dbReference>
<dbReference type="RefSeq" id="WP_066317674.1">
    <property type="nucleotide sequence ID" value="NZ_LQRT01000035.1"/>
</dbReference>
<keyword evidence="2" id="KW-1185">Reference proteome</keyword>
<organism evidence="1 2">
    <name type="scientific">Aquimarina aggregata</name>
    <dbReference type="NCBI Taxonomy" id="1642818"/>
    <lineage>
        <taxon>Bacteria</taxon>
        <taxon>Pseudomonadati</taxon>
        <taxon>Bacteroidota</taxon>
        <taxon>Flavobacteriia</taxon>
        <taxon>Flavobacteriales</taxon>
        <taxon>Flavobacteriaceae</taxon>
        <taxon>Aquimarina</taxon>
    </lineage>
</organism>
<reference evidence="1 2" key="1">
    <citation type="submission" date="2016-01" db="EMBL/GenBank/DDBJ databases">
        <title>The draft genome sequence of Aquimarina sp. RZW4-3-2.</title>
        <authorList>
            <person name="Wang Y."/>
        </authorList>
    </citation>
    <scope>NUCLEOTIDE SEQUENCE [LARGE SCALE GENOMIC DNA]</scope>
    <source>
        <strain evidence="1 2">RZW4-3-2</strain>
    </source>
</reference>
<sequence>MSKNRDLILVQNLLVEVDSFDLYAKLLTQLQKDMDRAGIGFSIRSKLKSNELVHELTELLKNKLQSAFNEYLNLLYAVDVSEKEIMKSNLENIDDIAVHATYLILKREWKKVWYRYHDSNAK</sequence>
<dbReference type="AlphaFoldDB" id="A0A162YXH6"/>
<evidence type="ECO:0000313" key="2">
    <source>
        <dbReference type="Proteomes" id="UP000076715"/>
    </source>
</evidence>